<evidence type="ECO:0000313" key="3">
    <source>
        <dbReference type="Proteomes" id="UP000001422"/>
    </source>
</evidence>
<dbReference type="EMBL" id="BX569693">
    <property type="protein sequence ID" value="CAE08308.1"/>
    <property type="molecule type" value="Genomic_DNA"/>
</dbReference>
<organism evidence="2 3">
    <name type="scientific">Parasynechococcus marenigrum (strain WH8102)</name>
    <dbReference type="NCBI Taxonomy" id="84588"/>
    <lineage>
        <taxon>Bacteria</taxon>
        <taxon>Bacillati</taxon>
        <taxon>Cyanobacteriota</taxon>
        <taxon>Cyanophyceae</taxon>
        <taxon>Synechococcales</taxon>
        <taxon>Prochlorococcaceae</taxon>
        <taxon>Parasynechococcus</taxon>
        <taxon>Parasynechococcus marenigrum</taxon>
    </lineage>
</organism>
<evidence type="ECO:0000256" key="1">
    <source>
        <dbReference type="ARBA" id="ARBA00005534"/>
    </source>
</evidence>
<dbReference type="InterPro" id="IPR035917">
    <property type="entry name" value="YjbQ-like_sf"/>
</dbReference>
<keyword evidence="3" id="KW-1185">Reference proteome</keyword>
<sequence>MALQQVLHQLELATQGQGFTRLDRQINQWLLGTGLWQGMLHLSCLHTSCSLTINENADPRVLNDLADWMADIVPESRRYSHDDEGADDMPAHIRTALTAQTLSLSVDAGQLVLGTWQAVYLWEHRRRPHQRRVLCQFLGEPAAMETTSKTLNQQIQARHDPEAWAADGGIETEVDLLVDQLHDLADT</sequence>
<reference evidence="2 3" key="1">
    <citation type="journal article" date="2003" name="Nature">
        <title>The genome of a motile marine Synechococcus.</title>
        <authorList>
            <person name="Palenik B."/>
            <person name="Brahamsha B."/>
            <person name="Larimer F."/>
            <person name="Land M."/>
            <person name="Hauser L."/>
            <person name="Chain P."/>
            <person name="Lamerdin J."/>
            <person name="Regala W."/>
            <person name="Allen E.A."/>
            <person name="McCarren J."/>
            <person name="Paulsen I."/>
            <person name="Dufresne A."/>
            <person name="Partensky F."/>
            <person name="Webb E."/>
            <person name="Waterbury J."/>
        </authorList>
    </citation>
    <scope>NUCLEOTIDE SEQUENCE [LARGE SCALE GENOMIC DNA]</scope>
    <source>
        <strain evidence="2 3">WH8102</strain>
    </source>
</reference>
<dbReference type="PANTHER" id="PTHR30615">
    <property type="entry name" value="UNCHARACTERIZED PROTEIN YJBQ-RELATED"/>
    <property type="match status" value="1"/>
</dbReference>
<evidence type="ECO:0008006" key="4">
    <source>
        <dbReference type="Google" id="ProtNLM"/>
    </source>
</evidence>
<dbReference type="InterPro" id="IPR001602">
    <property type="entry name" value="UPF0047_YjbQ-like"/>
</dbReference>
<name>Q7U5B4_PARMW</name>
<dbReference type="RefSeq" id="WP_011128653.1">
    <property type="nucleotide sequence ID" value="NC_005070.1"/>
</dbReference>
<dbReference type="Pfam" id="PF01894">
    <property type="entry name" value="YjbQ"/>
    <property type="match status" value="1"/>
</dbReference>
<proteinExistence type="inferred from homology"/>
<dbReference type="AlphaFoldDB" id="Q7U5B4"/>
<dbReference type="Proteomes" id="UP000001422">
    <property type="component" value="Chromosome"/>
</dbReference>
<protein>
    <recommendedName>
        <fullName evidence="4">YjbQ family protein</fullName>
    </recommendedName>
</protein>
<dbReference type="Gene3D" id="2.60.120.460">
    <property type="entry name" value="YjbQ-like"/>
    <property type="match status" value="1"/>
</dbReference>
<dbReference type="HOGENOM" id="CLU_096980_0_2_3"/>
<dbReference type="PANTHER" id="PTHR30615:SF8">
    <property type="entry name" value="UPF0047 PROTEIN C4A8.02C"/>
    <property type="match status" value="1"/>
</dbReference>
<dbReference type="KEGG" id="syw:SYNW1793"/>
<comment type="similarity">
    <text evidence="1">Belongs to the UPF0047 family.</text>
</comment>
<dbReference type="NCBIfam" id="TIGR00149">
    <property type="entry name" value="TIGR00149_YjbQ"/>
    <property type="match status" value="1"/>
</dbReference>
<dbReference type="STRING" id="84588.SYNW1793"/>
<dbReference type="SUPFAM" id="SSF111038">
    <property type="entry name" value="YjbQ-like"/>
    <property type="match status" value="1"/>
</dbReference>
<evidence type="ECO:0000313" key="2">
    <source>
        <dbReference type="EMBL" id="CAE08308.1"/>
    </source>
</evidence>
<gene>
    <name evidence="2" type="ordered locus">SYNW1793</name>
</gene>
<dbReference type="eggNOG" id="COG0432">
    <property type="taxonomic scope" value="Bacteria"/>
</dbReference>
<accession>Q7U5B4</accession>